<sequence length="169" mass="18558">MTARPTDSWRQAIAEEARELAAGELDPECAGASESYPEPMLADTDEVLLTFEADLSALAKPTDEAVLDVIKHVVLALNKVNAHHEGAYQTDEREALCMYIDRTLVHAGIDVAALATRRGLHRYEITDRLAHLVKPDANSSFAQGRVPDACQIERRSAVNHGDSRSLGRR</sequence>
<dbReference type="EMBL" id="BOOO01000002">
    <property type="protein sequence ID" value="GII27186.1"/>
    <property type="molecule type" value="Genomic_DNA"/>
</dbReference>
<dbReference type="AlphaFoldDB" id="A0A8J3X4L5"/>
<comment type="caution">
    <text evidence="1">The sequence shown here is derived from an EMBL/GenBank/DDBJ whole genome shotgun (WGS) entry which is preliminary data.</text>
</comment>
<dbReference type="RefSeq" id="WP_203951251.1">
    <property type="nucleotide sequence ID" value="NZ_BOOO01000002.1"/>
</dbReference>
<name>A0A8J3X4L5_9ACTN</name>
<protein>
    <submittedName>
        <fullName evidence="1">Uncharacterized protein</fullName>
    </submittedName>
</protein>
<evidence type="ECO:0000313" key="2">
    <source>
        <dbReference type="Proteomes" id="UP000650628"/>
    </source>
</evidence>
<gene>
    <name evidence="1" type="ORF">Pmi06nite_06280</name>
</gene>
<accession>A0A8J3X4L5</accession>
<keyword evidence="2" id="KW-1185">Reference proteome</keyword>
<dbReference type="Proteomes" id="UP000650628">
    <property type="component" value="Unassembled WGS sequence"/>
</dbReference>
<proteinExistence type="predicted"/>
<evidence type="ECO:0000313" key="1">
    <source>
        <dbReference type="EMBL" id="GII27186.1"/>
    </source>
</evidence>
<organism evidence="1 2">
    <name type="scientific">Planotetraspora mira</name>
    <dbReference type="NCBI Taxonomy" id="58121"/>
    <lineage>
        <taxon>Bacteria</taxon>
        <taxon>Bacillati</taxon>
        <taxon>Actinomycetota</taxon>
        <taxon>Actinomycetes</taxon>
        <taxon>Streptosporangiales</taxon>
        <taxon>Streptosporangiaceae</taxon>
        <taxon>Planotetraspora</taxon>
    </lineage>
</organism>
<reference evidence="1 2" key="1">
    <citation type="submission" date="2021-01" db="EMBL/GenBank/DDBJ databases">
        <title>Whole genome shotgun sequence of Planotetraspora mira NBRC 15435.</title>
        <authorList>
            <person name="Komaki H."/>
            <person name="Tamura T."/>
        </authorList>
    </citation>
    <scope>NUCLEOTIDE SEQUENCE [LARGE SCALE GENOMIC DNA]</scope>
    <source>
        <strain evidence="1 2">NBRC 15435</strain>
    </source>
</reference>